<name>A0A501WC89_9RHOB</name>
<dbReference type="EMBL" id="VFRP01000033">
    <property type="protein sequence ID" value="TPE47219.1"/>
    <property type="molecule type" value="Genomic_DNA"/>
</dbReference>
<evidence type="ECO:0000313" key="1">
    <source>
        <dbReference type="EMBL" id="TPE47219.1"/>
    </source>
</evidence>
<evidence type="ECO:0000313" key="2">
    <source>
        <dbReference type="Proteomes" id="UP000319255"/>
    </source>
</evidence>
<gene>
    <name evidence="1" type="ORF">FJM51_20405</name>
</gene>
<keyword evidence="2" id="KW-1185">Reference proteome</keyword>
<organism evidence="1 2">
    <name type="scientific">Amaricoccus solimangrovi</name>
    <dbReference type="NCBI Taxonomy" id="2589815"/>
    <lineage>
        <taxon>Bacteria</taxon>
        <taxon>Pseudomonadati</taxon>
        <taxon>Pseudomonadota</taxon>
        <taxon>Alphaproteobacteria</taxon>
        <taxon>Rhodobacterales</taxon>
        <taxon>Paracoccaceae</taxon>
        <taxon>Amaricoccus</taxon>
    </lineage>
</organism>
<dbReference type="Proteomes" id="UP000319255">
    <property type="component" value="Unassembled WGS sequence"/>
</dbReference>
<accession>A0A501WC89</accession>
<dbReference type="AlphaFoldDB" id="A0A501WC89"/>
<proteinExistence type="predicted"/>
<comment type="caution">
    <text evidence="1">The sequence shown here is derived from an EMBL/GenBank/DDBJ whole genome shotgun (WGS) entry which is preliminary data.</text>
</comment>
<sequence>MFVVSGAAKLAARRAEMRLTPPQLFIGLARAGVVTADEAVAAACSGAIPAAIEAVIARLPDEAQVAARITWARMSVIERADPLVDLLAAAAGKSPAEIDAFFEASSQI</sequence>
<protein>
    <submittedName>
        <fullName evidence="1">Uncharacterized protein</fullName>
    </submittedName>
</protein>
<reference evidence="1 2" key="1">
    <citation type="submission" date="2019-06" db="EMBL/GenBank/DDBJ databases">
        <title>A novel bacterium of genus Amaricoccus, isolated from marine sediment.</title>
        <authorList>
            <person name="Huang H."/>
            <person name="Mo K."/>
            <person name="Hu Y."/>
        </authorList>
    </citation>
    <scope>NUCLEOTIDE SEQUENCE [LARGE SCALE GENOMIC DNA]</scope>
    <source>
        <strain evidence="1 2">HB172011</strain>
    </source>
</reference>